<organism evidence="1 2">
    <name type="scientific">Pontiella sulfatireligans</name>
    <dbReference type="NCBI Taxonomy" id="2750658"/>
    <lineage>
        <taxon>Bacteria</taxon>
        <taxon>Pseudomonadati</taxon>
        <taxon>Kiritimatiellota</taxon>
        <taxon>Kiritimatiellia</taxon>
        <taxon>Kiritimatiellales</taxon>
        <taxon>Pontiellaceae</taxon>
        <taxon>Pontiella</taxon>
    </lineage>
</organism>
<reference evidence="1 2" key="1">
    <citation type="submission" date="2019-04" db="EMBL/GenBank/DDBJ databases">
        <authorList>
            <person name="Van Vliet M D."/>
        </authorList>
    </citation>
    <scope>NUCLEOTIDE SEQUENCE [LARGE SCALE GENOMIC DNA]</scope>
    <source>
        <strain evidence="1 2">F21</strain>
    </source>
</reference>
<name>A0A6C2UD48_9BACT</name>
<sequence length="128" mass="14410">MGHHAETKCLDCGYTFWESYGGGFTFHLLRCDQCGDSKQIAFDELGELHLQYLKGLDGCYCVATLEYDEYVRKHAPVTSITEEEYHRGISDFAGPCECGGRYTVDGLPRCPKCKSTRLEEGMVGPMYD</sequence>
<keyword evidence="2" id="KW-1185">Reference proteome</keyword>
<dbReference type="EMBL" id="CAAHFH010000001">
    <property type="protein sequence ID" value="VGO18070.1"/>
    <property type="molecule type" value="Genomic_DNA"/>
</dbReference>
<accession>A0A6C2UD48</accession>
<proteinExistence type="predicted"/>
<dbReference type="Proteomes" id="UP000346198">
    <property type="component" value="Unassembled WGS sequence"/>
</dbReference>
<evidence type="ECO:0000313" key="2">
    <source>
        <dbReference type="Proteomes" id="UP000346198"/>
    </source>
</evidence>
<evidence type="ECO:0000313" key="1">
    <source>
        <dbReference type="EMBL" id="VGO18070.1"/>
    </source>
</evidence>
<gene>
    <name evidence="1" type="ORF">SCARR_00121</name>
</gene>
<dbReference type="AlphaFoldDB" id="A0A6C2UD48"/>
<protein>
    <submittedName>
        <fullName evidence="1">Uncharacterized protein</fullName>
    </submittedName>
</protein>